<dbReference type="Proteomes" id="UP001230649">
    <property type="component" value="Unassembled WGS sequence"/>
</dbReference>
<evidence type="ECO:0000313" key="2">
    <source>
        <dbReference type="Proteomes" id="UP001230649"/>
    </source>
</evidence>
<accession>A0ACC2V480</accession>
<keyword evidence="2" id="KW-1185">Reference proteome</keyword>
<comment type="caution">
    <text evidence="1">The sequence shown here is derived from an EMBL/GenBank/DDBJ whole genome shotgun (WGS) entry which is preliminary data.</text>
</comment>
<organism evidence="1 2">
    <name type="scientific">Naganishia adeliensis</name>
    <dbReference type="NCBI Taxonomy" id="92952"/>
    <lineage>
        <taxon>Eukaryota</taxon>
        <taxon>Fungi</taxon>
        <taxon>Dikarya</taxon>
        <taxon>Basidiomycota</taxon>
        <taxon>Agaricomycotina</taxon>
        <taxon>Tremellomycetes</taxon>
        <taxon>Filobasidiales</taxon>
        <taxon>Filobasidiaceae</taxon>
        <taxon>Naganishia</taxon>
    </lineage>
</organism>
<proteinExistence type="predicted"/>
<protein>
    <submittedName>
        <fullName evidence="1">Uncharacterized protein</fullName>
    </submittedName>
</protein>
<name>A0ACC2V480_9TREE</name>
<evidence type="ECO:0000313" key="1">
    <source>
        <dbReference type="EMBL" id="KAJ9094149.1"/>
    </source>
</evidence>
<gene>
    <name evidence="1" type="ORF">QFC20_006979</name>
</gene>
<reference evidence="1" key="1">
    <citation type="submission" date="2023-04" db="EMBL/GenBank/DDBJ databases">
        <title>Draft Genome sequencing of Naganishia species isolated from polar environments using Oxford Nanopore Technology.</title>
        <authorList>
            <person name="Leo P."/>
            <person name="Venkateswaran K."/>
        </authorList>
    </citation>
    <scope>NUCLEOTIDE SEQUENCE</scope>
    <source>
        <strain evidence="1">MNA-CCFEE 5262</strain>
    </source>
</reference>
<sequence>MDIPADSVPAELKPVCEQILRRARELRKADPVMSYWSASASMRLPTKRSPEANKFLMNLLDVLEQMKSSLVDSTSGVEHSTITDEAAGSAYVENFAMKVFLQADDEDRAGKASKATIRKFVVAAQFMEVLRCFEPPNGMRDELEQKLQYARWKAADIAKALKEGRTPTPGPPAGEEDIEMDGDEAPAGSTSGTAASPPSAFPSLPDAPSSPKSEATTTNLPPPPPPTRQDSAQSGTWSTVATPGVKESEDAEDAFHIPSVPATIDEPRPRRPSAGGLRQERPEGYEKKGVRFAGPDGAPLSPSATVVTLDSNVAPDAPPSSAFEGPEDGEDETIRAVSTPPADDTPPDDPPSGHLPSTPASLPAVQPILPSAPVTLTRPQPTPSAPVEPEYPSSLDTKSIEKCQKHARWAISALDYEDLETARKELRQALALLEGR</sequence>
<dbReference type="EMBL" id="JASBWS010000143">
    <property type="protein sequence ID" value="KAJ9094149.1"/>
    <property type="molecule type" value="Genomic_DNA"/>
</dbReference>